<comment type="caution">
    <text evidence="1">The sequence shown here is derived from an EMBL/GenBank/DDBJ whole genome shotgun (WGS) entry which is preliminary data.</text>
</comment>
<dbReference type="AlphaFoldDB" id="A0A269TIQ9"/>
<sequence>MLHLHIQKSKRIKKLLILLTTFIATSGVIALASCSSSDFKVKQLEKDASVYEKQTSDNKPYLQFNMYGYSNFTFSNWIMLNGGITKFKADNYPIIKGNGEVILKTNEEYHADMKKFQEEKGLDSKDIYKYWVKKHYDPNDHHTYFIPKFKWDYKKEQTYTRSFPKSSNNFNANLYFVDDEMQKYDSTYEKSVSIVKNKDDLKASLRLDEEGKTLYKNYLNKLNDLRHEKIKPENLEKEYLPWSSKFNYENIKSKLDFDKYVYLFIKDVASQIFYSSIQGESKLNGGVEISKYNVDINNKTINLEWGWVPTSEIGDFHGSSPMIRMGVPDRLTSFMIPVEKNKLSEFDFNDWKFLHEWPKN</sequence>
<dbReference type="EMBL" id="NQNY01000008">
    <property type="protein sequence ID" value="PAK21277.1"/>
    <property type="molecule type" value="Genomic_DNA"/>
</dbReference>
<accession>A0A269TIQ9</accession>
<dbReference type="RefSeq" id="WP_095334870.1">
    <property type="nucleotide sequence ID" value="NZ_NQNY01000008.1"/>
</dbReference>
<evidence type="ECO:0000313" key="1">
    <source>
        <dbReference type="EMBL" id="PAK21277.1"/>
    </source>
</evidence>
<name>A0A269TIQ9_9BACT</name>
<dbReference type="OrthoDB" id="9892289at2"/>
<proteinExistence type="predicted"/>
<gene>
    <name evidence="1" type="ORF">CJJ23_02930</name>
</gene>
<dbReference type="Proteomes" id="UP000216943">
    <property type="component" value="Unassembled WGS sequence"/>
</dbReference>
<reference evidence="2" key="1">
    <citation type="submission" date="2017-08" db="EMBL/GenBank/DDBJ databases">
        <authorList>
            <person name="Alvarez-Ponce D."/>
            <person name="Weitzman C.L."/>
            <person name="Tillett R.L."/>
            <person name="Sandmeier F.C."/>
            <person name="Tracy C.R."/>
        </authorList>
    </citation>
    <scope>NUCLEOTIDE SEQUENCE [LARGE SCALE GENOMIC DNA]</scope>
    <source>
        <strain evidence="2">723</strain>
    </source>
</reference>
<organism evidence="1 2">
    <name type="scientific">Mycoplasmopsis agassizii</name>
    <dbReference type="NCBI Taxonomy" id="33922"/>
    <lineage>
        <taxon>Bacteria</taxon>
        <taxon>Bacillati</taxon>
        <taxon>Mycoplasmatota</taxon>
        <taxon>Mycoplasmoidales</taxon>
        <taxon>Metamycoplasmataceae</taxon>
        <taxon>Mycoplasmopsis</taxon>
    </lineage>
</organism>
<protein>
    <submittedName>
        <fullName evidence="1">Uncharacterized protein</fullName>
    </submittedName>
</protein>
<evidence type="ECO:0000313" key="2">
    <source>
        <dbReference type="Proteomes" id="UP000216943"/>
    </source>
</evidence>